<dbReference type="PANTHER" id="PTHR32305:SF15">
    <property type="entry name" value="PROTEIN RHSA-RELATED"/>
    <property type="match status" value="1"/>
</dbReference>
<name>A0A554S7B3_9ACTN</name>
<feature type="region of interest" description="Disordered" evidence="2">
    <location>
        <begin position="366"/>
        <end position="406"/>
    </location>
</feature>
<keyword evidence="7" id="KW-1185">Reference proteome</keyword>
<sequence length="995" mass="107098">MRVRVLGAGIALRVGIAGSVLAVSPTAMGEPLADIEPEVWEAPAEVNRTPVGGEPDAAWSYVPADDGESSQQRRQAAAIDDAVAAPGLGVQEHYGFEEFAIDDRQSIAVNLGNGNLVVRATDVTINGPEIGLSLERFYNGLSERPGAHGPRWAMSSATDVGLEVGPSSIVFRAPSGFRARFSEDGDGWAPPAGLQADLSEQDNGQWVVEYRRTGERLVFTAGGYLLRNEDRNGNALTYAYNSDNTIASVTDAAGRVTTFDHDAGKLASITDPANRVTEYTYDDAHRLTEVTGPDGTTRSYGYADGRLTSVTSGEGHETAIGYDSTGRVTSVDHAGEATTSFAYAADDTTITDAADNDTQVALDDEGRVESVTDPLGRKRSQEWTPNSQVSSSTDAMGGDGGEGNVTSYSYDDANNPTQVSMPTGAAARASYTSDEECGSATQDHQYLVKCASDPAGNQSTFEYDGTGNLMSTSDTSDGGTRELSYTRQDTDDIDCGAKKGQICTATDGNDGVTTYTYDGDGNITSIDPPGPLAATTYAYDSVGRVTSTTDGRGQTTNYGYDRLDRLSFETAPDVQAARDYDADGNITAEVTYTPASGRQLRVDRTWDARDNQLTEKITDSWTVLDTIEMGYDSRGNMTSYSDKSAEVTYAYDAANQLSVINGGTDDPVIFSYDRNGLETTRELPGETVIYHEYDDSGRLTRITALGADGDEVVDYEYSFTNAEDEDQILIQSRTDHAGLEMEAGTQQTYEYDSLNRLVSVTEDGPGGIQDWLYDFDDNGNRTRAEGVDYEFNASNQITSIDGWADTIGYDENGNITEQQNRYSAGYNAFDQATEWNLGNTEQTMSYLGSTNAARHTTDVDFGTEYEIRGPLGLAYTETDSDLIDRDQSRRTFLRTPDGELIGSWNDAGGGYAVTDHLGSVVAVFNSGEVTGTVAYDTWGKERSRTGDLIPVGYAGGETAPADMVKFGARFYDPSHGIFTQMDPAGQEDSPYLYAA</sequence>
<keyword evidence="1" id="KW-0677">Repeat</keyword>
<dbReference type="InterPro" id="IPR006530">
    <property type="entry name" value="YD"/>
</dbReference>
<dbReference type="Pfam" id="PF25023">
    <property type="entry name" value="TEN_YD-shell"/>
    <property type="match status" value="2"/>
</dbReference>
<feature type="compositionally biased region" description="Basic and acidic residues" evidence="2">
    <location>
        <begin position="366"/>
        <end position="381"/>
    </location>
</feature>
<dbReference type="InterPro" id="IPR056823">
    <property type="entry name" value="TEN-like_YD-shell"/>
</dbReference>
<dbReference type="OrthoDB" id="5150353at2"/>
<evidence type="ECO:0000313" key="7">
    <source>
        <dbReference type="Proteomes" id="UP000316988"/>
    </source>
</evidence>
<evidence type="ECO:0000256" key="1">
    <source>
        <dbReference type="ARBA" id="ARBA00022737"/>
    </source>
</evidence>
<gene>
    <name evidence="6" type="ORF">FNM00_12825</name>
</gene>
<proteinExistence type="predicted"/>
<dbReference type="Pfam" id="PF20148">
    <property type="entry name" value="DUF6531"/>
    <property type="match status" value="1"/>
</dbReference>
<dbReference type="EMBL" id="VLNT01000010">
    <property type="protein sequence ID" value="TSD62229.1"/>
    <property type="molecule type" value="Genomic_DNA"/>
</dbReference>
<dbReference type="NCBIfam" id="TIGR01643">
    <property type="entry name" value="YD_repeat_2x"/>
    <property type="match status" value="3"/>
</dbReference>
<feature type="chain" id="PRO_5038605382" description="RHS repeat protein" evidence="3">
    <location>
        <begin position="23"/>
        <end position="995"/>
    </location>
</feature>
<feature type="region of interest" description="Disordered" evidence="2">
    <location>
        <begin position="461"/>
        <end position="481"/>
    </location>
</feature>
<feature type="compositionally biased region" description="Polar residues" evidence="2">
    <location>
        <begin position="382"/>
        <end position="394"/>
    </location>
</feature>
<evidence type="ECO:0000256" key="2">
    <source>
        <dbReference type="SAM" id="MobiDB-lite"/>
    </source>
</evidence>
<evidence type="ECO:0000259" key="4">
    <source>
        <dbReference type="Pfam" id="PF20148"/>
    </source>
</evidence>
<evidence type="ECO:0008006" key="8">
    <source>
        <dbReference type="Google" id="ProtNLM"/>
    </source>
</evidence>
<accession>A0A554S7B3</accession>
<evidence type="ECO:0000256" key="3">
    <source>
        <dbReference type="SAM" id="SignalP"/>
    </source>
</evidence>
<protein>
    <recommendedName>
        <fullName evidence="8">RHS repeat protein</fullName>
    </recommendedName>
</protein>
<dbReference type="Gene3D" id="2.180.10.10">
    <property type="entry name" value="RHS repeat-associated core"/>
    <property type="match status" value="3"/>
</dbReference>
<keyword evidence="3" id="KW-0732">Signal</keyword>
<dbReference type="InterPro" id="IPR045351">
    <property type="entry name" value="DUF6531"/>
</dbReference>
<dbReference type="PANTHER" id="PTHR32305">
    <property type="match status" value="1"/>
</dbReference>
<dbReference type="InterPro" id="IPR022385">
    <property type="entry name" value="Rhs_assc_core"/>
</dbReference>
<dbReference type="Pfam" id="PF05593">
    <property type="entry name" value="RHS_repeat"/>
    <property type="match status" value="2"/>
</dbReference>
<dbReference type="RefSeq" id="WP_143913944.1">
    <property type="nucleotide sequence ID" value="NZ_VLNT01000010.1"/>
</dbReference>
<feature type="domain" description="DUF6531" evidence="4">
    <location>
        <begin position="109"/>
        <end position="181"/>
    </location>
</feature>
<reference evidence="6 7" key="1">
    <citation type="submission" date="2019-07" db="EMBL/GenBank/DDBJ databases">
        <authorList>
            <person name="Zhao L.H."/>
        </authorList>
    </citation>
    <scope>NUCLEOTIDE SEQUENCE [LARGE SCALE GENOMIC DNA]</scope>
    <source>
        <strain evidence="6 7">Co35</strain>
    </source>
</reference>
<dbReference type="AlphaFoldDB" id="A0A554S7B3"/>
<organism evidence="6 7">
    <name type="scientific">Aeromicrobium piscarium</name>
    <dbReference type="NCBI Taxonomy" id="2590901"/>
    <lineage>
        <taxon>Bacteria</taxon>
        <taxon>Bacillati</taxon>
        <taxon>Actinomycetota</taxon>
        <taxon>Actinomycetes</taxon>
        <taxon>Propionibacteriales</taxon>
        <taxon>Nocardioidaceae</taxon>
        <taxon>Aeromicrobium</taxon>
    </lineage>
</organism>
<dbReference type="Proteomes" id="UP000316988">
    <property type="component" value="Unassembled WGS sequence"/>
</dbReference>
<evidence type="ECO:0000313" key="6">
    <source>
        <dbReference type="EMBL" id="TSD62229.1"/>
    </source>
</evidence>
<feature type="domain" description="Teneurin-like YD-shell" evidence="5">
    <location>
        <begin position="304"/>
        <end position="434"/>
    </location>
</feature>
<feature type="domain" description="Teneurin-like YD-shell" evidence="5">
    <location>
        <begin position="890"/>
        <end position="982"/>
    </location>
</feature>
<comment type="caution">
    <text evidence="6">The sequence shown here is derived from an EMBL/GenBank/DDBJ whole genome shotgun (WGS) entry which is preliminary data.</text>
</comment>
<evidence type="ECO:0000259" key="5">
    <source>
        <dbReference type="Pfam" id="PF25023"/>
    </source>
</evidence>
<dbReference type="InterPro" id="IPR031325">
    <property type="entry name" value="RHS_repeat"/>
</dbReference>
<dbReference type="InterPro" id="IPR050708">
    <property type="entry name" value="T6SS_VgrG/RHS"/>
</dbReference>
<feature type="compositionally biased region" description="Polar residues" evidence="2">
    <location>
        <begin position="468"/>
        <end position="481"/>
    </location>
</feature>
<dbReference type="NCBIfam" id="TIGR03696">
    <property type="entry name" value="Rhs_assc_core"/>
    <property type="match status" value="1"/>
</dbReference>
<feature type="signal peptide" evidence="3">
    <location>
        <begin position="1"/>
        <end position="22"/>
    </location>
</feature>